<evidence type="ECO:0000256" key="9">
    <source>
        <dbReference type="ARBA" id="ARBA00023136"/>
    </source>
</evidence>
<organism evidence="14 15">
    <name type="scientific">Legionella beliardensis</name>
    <dbReference type="NCBI Taxonomy" id="91822"/>
    <lineage>
        <taxon>Bacteria</taxon>
        <taxon>Pseudomonadati</taxon>
        <taxon>Pseudomonadota</taxon>
        <taxon>Gammaproteobacteria</taxon>
        <taxon>Legionellales</taxon>
        <taxon>Legionellaceae</taxon>
        <taxon>Legionella</taxon>
    </lineage>
</organism>
<dbReference type="OrthoDB" id="5634458at2"/>
<keyword evidence="4" id="KW-0812">Transmembrane</keyword>
<reference evidence="14 15" key="1">
    <citation type="submission" date="2018-06" db="EMBL/GenBank/DDBJ databases">
        <authorList>
            <consortium name="Pathogen Informatics"/>
            <person name="Doyle S."/>
        </authorList>
    </citation>
    <scope>NUCLEOTIDE SEQUENCE [LARGE SCALE GENOMIC DNA]</scope>
    <source>
        <strain evidence="14 15">NCTC13315</strain>
    </source>
</reference>
<sequence length="281" mass="31535">MNHTKVPSLKTTSPPHILLVEDNPIALSLAEVIITKLGYYSMSAKDGEQALQLVKDMPFNLIITDIGLPGISGIELCQEIRAYEHHNQIKCIPIVGLTAQISQEEQQACLKAGMQEVFIKPLHLQMMQEMVAKFLSSNGQLEQTVTPGIGPNLPDYEFQLFELTPFALLDIAIGIKYTGNLVIYKDLLAMMVNDALPEDEAALKKAYQKKEYTIIKALAHKVRGNAIYCGTIKLQKASQYVEYYLKAQHKKLLDQLCIQLLEVIYETQVAIKDWLSEATKE</sequence>
<evidence type="ECO:0000256" key="4">
    <source>
        <dbReference type="ARBA" id="ARBA00022692"/>
    </source>
</evidence>
<dbReference type="GO" id="GO:0000160">
    <property type="term" value="P:phosphorelay signal transduction system"/>
    <property type="evidence" value="ECO:0007669"/>
    <property type="project" value="UniProtKB-KW"/>
</dbReference>
<dbReference type="Pfam" id="PF00072">
    <property type="entry name" value="Response_reg"/>
    <property type="match status" value="1"/>
</dbReference>
<dbReference type="PROSITE" id="PS50894">
    <property type="entry name" value="HPT"/>
    <property type="match status" value="1"/>
</dbReference>
<keyword evidence="8" id="KW-0902">Two-component regulatory system</keyword>
<name>A0A378I3L1_9GAMM</name>
<evidence type="ECO:0000256" key="1">
    <source>
        <dbReference type="ARBA" id="ARBA00004651"/>
    </source>
</evidence>
<evidence type="ECO:0000256" key="5">
    <source>
        <dbReference type="ARBA" id="ARBA00022741"/>
    </source>
</evidence>
<dbReference type="SMART" id="SM00448">
    <property type="entry name" value="REC"/>
    <property type="match status" value="1"/>
</dbReference>
<keyword evidence="9" id="KW-0472">Membrane</keyword>
<keyword evidence="3 11" id="KW-0597">Phosphoprotein</keyword>
<feature type="modified residue" description="Phosphohistidine" evidence="10">
    <location>
        <position position="220"/>
    </location>
</feature>
<keyword evidence="6" id="KW-0067">ATP-binding</keyword>
<evidence type="ECO:0000256" key="7">
    <source>
        <dbReference type="ARBA" id="ARBA00022989"/>
    </source>
</evidence>
<evidence type="ECO:0000313" key="15">
    <source>
        <dbReference type="Proteomes" id="UP000254968"/>
    </source>
</evidence>
<proteinExistence type="predicted"/>
<dbReference type="InterPro" id="IPR001789">
    <property type="entry name" value="Sig_transdc_resp-reg_receiver"/>
</dbReference>
<keyword evidence="2" id="KW-1003">Cell membrane</keyword>
<dbReference type="GO" id="GO:0005524">
    <property type="term" value="F:ATP binding"/>
    <property type="evidence" value="ECO:0007669"/>
    <property type="project" value="UniProtKB-KW"/>
</dbReference>
<dbReference type="GO" id="GO:0004673">
    <property type="term" value="F:protein histidine kinase activity"/>
    <property type="evidence" value="ECO:0007669"/>
    <property type="project" value="UniProtKB-EC"/>
</dbReference>
<dbReference type="SUPFAM" id="SSF47226">
    <property type="entry name" value="Histidine-containing phosphotransfer domain, HPT domain"/>
    <property type="match status" value="1"/>
</dbReference>
<dbReference type="SUPFAM" id="SSF52172">
    <property type="entry name" value="CheY-like"/>
    <property type="match status" value="1"/>
</dbReference>
<dbReference type="InterPro" id="IPR036641">
    <property type="entry name" value="HPT_dom_sf"/>
</dbReference>
<gene>
    <name evidence="14" type="primary">barA_2</name>
    <name evidence="14" type="ORF">NCTC13315_01995</name>
</gene>
<dbReference type="AlphaFoldDB" id="A0A378I3L1"/>
<evidence type="ECO:0000256" key="3">
    <source>
        <dbReference type="ARBA" id="ARBA00022553"/>
    </source>
</evidence>
<evidence type="ECO:0000256" key="11">
    <source>
        <dbReference type="PROSITE-ProRule" id="PRU00169"/>
    </source>
</evidence>
<comment type="subcellular location">
    <subcellularLocation>
        <location evidence="1">Cell membrane</location>
        <topology evidence="1">Multi-pass membrane protein</topology>
    </subcellularLocation>
</comment>
<evidence type="ECO:0000259" key="12">
    <source>
        <dbReference type="PROSITE" id="PS50110"/>
    </source>
</evidence>
<keyword evidence="14" id="KW-0808">Transferase</keyword>
<dbReference type="InterPro" id="IPR008207">
    <property type="entry name" value="Sig_transdc_His_kin_Hpt_dom"/>
</dbReference>
<dbReference type="GO" id="GO:0005886">
    <property type="term" value="C:plasma membrane"/>
    <property type="evidence" value="ECO:0007669"/>
    <property type="project" value="UniProtKB-SubCell"/>
</dbReference>
<dbReference type="EC" id="2.7.13.3" evidence="14"/>
<dbReference type="PROSITE" id="PS50110">
    <property type="entry name" value="RESPONSE_REGULATORY"/>
    <property type="match status" value="1"/>
</dbReference>
<dbReference type="InterPro" id="IPR011006">
    <property type="entry name" value="CheY-like_superfamily"/>
</dbReference>
<dbReference type="PANTHER" id="PTHR45339:SF1">
    <property type="entry name" value="HYBRID SIGNAL TRANSDUCTION HISTIDINE KINASE J"/>
    <property type="match status" value="1"/>
</dbReference>
<protein>
    <submittedName>
        <fullName evidence="14">Sensory box histidine kinase/response regulator</fullName>
        <ecNumber evidence="14">2.7.13.3</ecNumber>
    </submittedName>
</protein>
<dbReference type="PANTHER" id="PTHR45339">
    <property type="entry name" value="HYBRID SIGNAL TRANSDUCTION HISTIDINE KINASE J"/>
    <property type="match status" value="1"/>
</dbReference>
<dbReference type="RefSeq" id="WP_115303124.1">
    <property type="nucleotide sequence ID" value="NZ_CAAAHO010000002.1"/>
</dbReference>
<keyword evidence="14" id="KW-0418">Kinase</keyword>
<keyword evidence="5" id="KW-0547">Nucleotide-binding</keyword>
<accession>A0A378I3L1</accession>
<dbReference type="EMBL" id="UGNV01000001">
    <property type="protein sequence ID" value="STX29452.1"/>
    <property type="molecule type" value="Genomic_DNA"/>
</dbReference>
<evidence type="ECO:0000259" key="13">
    <source>
        <dbReference type="PROSITE" id="PS50894"/>
    </source>
</evidence>
<evidence type="ECO:0000256" key="8">
    <source>
        <dbReference type="ARBA" id="ARBA00023012"/>
    </source>
</evidence>
<dbReference type="Gene3D" id="1.20.120.160">
    <property type="entry name" value="HPT domain"/>
    <property type="match status" value="1"/>
</dbReference>
<feature type="modified residue" description="4-aspartylphosphate" evidence="11">
    <location>
        <position position="65"/>
    </location>
</feature>
<evidence type="ECO:0000256" key="10">
    <source>
        <dbReference type="PROSITE-ProRule" id="PRU00110"/>
    </source>
</evidence>
<dbReference type="Gene3D" id="3.40.50.2300">
    <property type="match status" value="1"/>
</dbReference>
<feature type="domain" description="Response regulatory" evidence="12">
    <location>
        <begin position="16"/>
        <end position="135"/>
    </location>
</feature>
<evidence type="ECO:0000256" key="6">
    <source>
        <dbReference type="ARBA" id="ARBA00022840"/>
    </source>
</evidence>
<feature type="domain" description="HPt" evidence="13">
    <location>
        <begin position="181"/>
        <end position="278"/>
    </location>
</feature>
<keyword evidence="15" id="KW-1185">Reference proteome</keyword>
<keyword evidence="7" id="KW-1133">Transmembrane helix</keyword>
<evidence type="ECO:0000256" key="2">
    <source>
        <dbReference type="ARBA" id="ARBA00022475"/>
    </source>
</evidence>
<dbReference type="CDD" id="cd17546">
    <property type="entry name" value="REC_hyHK_CKI1_RcsC-like"/>
    <property type="match status" value="1"/>
</dbReference>
<evidence type="ECO:0000313" key="14">
    <source>
        <dbReference type="EMBL" id="STX29452.1"/>
    </source>
</evidence>
<dbReference type="Proteomes" id="UP000254968">
    <property type="component" value="Unassembled WGS sequence"/>
</dbReference>